<comment type="caution">
    <text evidence="1">The sequence shown here is derived from an EMBL/GenBank/DDBJ whole genome shotgun (WGS) entry which is preliminary data.</text>
</comment>
<reference evidence="1 2" key="1">
    <citation type="submission" date="2022-01" db="EMBL/GenBank/DDBJ databases">
        <title>Whole genome-based taxonomy of the Shewanellaceae.</title>
        <authorList>
            <person name="Martin-Rodriguez A.J."/>
        </authorList>
    </citation>
    <scope>NUCLEOTIDE SEQUENCE [LARGE SCALE GENOMIC DNA]</scope>
    <source>
        <strain evidence="1 2">DSM 17177</strain>
    </source>
</reference>
<evidence type="ECO:0000313" key="1">
    <source>
        <dbReference type="EMBL" id="MCL1126375.1"/>
    </source>
</evidence>
<keyword evidence="2" id="KW-1185">Reference proteome</keyword>
<dbReference type="RefSeq" id="WP_248941764.1">
    <property type="nucleotide sequence ID" value="NZ_JAKIKS010000085.1"/>
</dbReference>
<sequence length="245" mass="27229">MTKALTLIDNLIAQIDSYLDSSNSVTNSATNSHTTQTDLNIQRRINECQGTIALTHYDSVSTDINENNLSLDDSSNISKKLGKIDKLYKKATIDYNIDIQETCLITSQQDMLKKMDLVDHDGGKTSKTKWVIKDGQLYVASHAPWRQPSNPSSDDKKKIHHPEFSINSFGTLKNDMAQSGVFCGGELKVDENGKVISFNIDCSYTKEDGNSDTYKQQAKENGYASLLHFNQLGLLPDNLDELSIG</sequence>
<dbReference type="EMBL" id="JAKIKS010000085">
    <property type="protein sequence ID" value="MCL1126375.1"/>
    <property type="molecule type" value="Genomic_DNA"/>
</dbReference>
<protein>
    <submittedName>
        <fullName evidence="1">Uncharacterized protein</fullName>
    </submittedName>
</protein>
<gene>
    <name evidence="1" type="ORF">L2764_18265</name>
</gene>
<proteinExistence type="predicted"/>
<evidence type="ECO:0000313" key="2">
    <source>
        <dbReference type="Proteomes" id="UP001203423"/>
    </source>
</evidence>
<organism evidence="1 2">
    <name type="scientific">Shewanella surugensis</name>
    <dbReference type="NCBI Taxonomy" id="212020"/>
    <lineage>
        <taxon>Bacteria</taxon>
        <taxon>Pseudomonadati</taxon>
        <taxon>Pseudomonadota</taxon>
        <taxon>Gammaproteobacteria</taxon>
        <taxon>Alteromonadales</taxon>
        <taxon>Shewanellaceae</taxon>
        <taxon>Shewanella</taxon>
    </lineage>
</organism>
<dbReference type="Proteomes" id="UP001203423">
    <property type="component" value="Unassembled WGS sequence"/>
</dbReference>
<accession>A0ABT0LFX9</accession>
<name>A0ABT0LFX9_9GAMM</name>